<organism evidence="5 6">
    <name type="scientific">Holothuria leucospilota</name>
    <name type="common">Black long sea cucumber</name>
    <name type="synonym">Mertensiothuria leucospilota</name>
    <dbReference type="NCBI Taxonomy" id="206669"/>
    <lineage>
        <taxon>Eukaryota</taxon>
        <taxon>Metazoa</taxon>
        <taxon>Echinodermata</taxon>
        <taxon>Eleutherozoa</taxon>
        <taxon>Echinozoa</taxon>
        <taxon>Holothuroidea</taxon>
        <taxon>Aspidochirotacea</taxon>
        <taxon>Aspidochirotida</taxon>
        <taxon>Holothuriidae</taxon>
        <taxon>Holothuria</taxon>
    </lineage>
</organism>
<dbReference type="EMBL" id="JAIZAY010000001">
    <property type="protein sequence ID" value="KAJ8050410.1"/>
    <property type="molecule type" value="Genomic_DNA"/>
</dbReference>
<comment type="subcellular location">
    <subcellularLocation>
        <location evidence="2">Cell membrane</location>
        <topology evidence="2">Single-pass type I membrane protein</topology>
    </subcellularLocation>
</comment>
<accession>A0A9Q1CSS2</accession>
<keyword evidence="6" id="KW-1185">Reference proteome</keyword>
<evidence type="ECO:0000256" key="1">
    <source>
        <dbReference type="ARBA" id="ARBA00010090"/>
    </source>
</evidence>
<name>A0A9Q1CSS2_HOLLE</name>
<feature type="region of interest" description="Disordered" evidence="3">
    <location>
        <begin position="1"/>
        <end position="40"/>
    </location>
</feature>
<keyword evidence="2" id="KW-0675">Receptor</keyword>
<dbReference type="Proteomes" id="UP001152320">
    <property type="component" value="Chromosome 1"/>
</dbReference>
<dbReference type="PANTHER" id="PTHR12582">
    <property type="entry name" value="NETRIN RECEPTOR UNC5"/>
    <property type="match status" value="1"/>
</dbReference>
<gene>
    <name evidence="5" type="ORF">HOLleu_03608</name>
</gene>
<keyword evidence="2" id="KW-0472">Membrane</keyword>
<dbReference type="GO" id="GO:0005886">
    <property type="term" value="C:plasma membrane"/>
    <property type="evidence" value="ECO:0007669"/>
    <property type="project" value="UniProtKB-SubCell"/>
</dbReference>
<sequence>MDSVDEQNGEELETRRDIQNRRYDDETMQREETFSDERNPFPDLYKQQIIDENGGDIILEEAKIELHIPRGALTEPQLIGLEVKAGNDGLSSGANPSTSTTPIVTCATEGEKFKAPVTLKMPHCAVLDDLALHKPMATYFIQDRKKGEVREIKPCQITERHCQVSATCLSNVEVILRDVNKKRMRFVPFARVYNDTLVIRIWFINDLYSEYSILKHQQEQFGFVMLGYKCFQMHCLGDFLMKLKLVGCDNNKQKRRKKINGDMLLRKSKHCFFFRFTIDRHVLPRDITITVSKGEDEETAYKLQQKLNDHALWVPSRDQRDTDHETATVAEVLAYCEELSTLLLTWTFTKLKKELLFPSETIAILNDIANKYEKRRRIKSAGIIGGSIAGITGGVLAIVGTALIPLTFGASVGLIASGVAIGVAGSGVNIGFSIDKLIKDKSTKKDIETKLAQFKLFQTNFMTALSNIILIKGAIKSIHMSLSIDERQKQISDVDTLNNVKNFIKRHEIGDKFSVDNITQMLSEIISQSEQILETLCTVEEKFELDVIGKKDNSFQSMLLYRDIIQAFGLTYESNANFIGFVINYLKLENRPVADTVQSVAMITEAGSNVAAKGGVIGTRIAARAAAVADVSDDIARVAGGAAKMAKGFAVASFVLGGVGIAADVGFLGHVIYELARKVELSEGLRAICDLMKTINHWQSLESS</sequence>
<dbReference type="GO" id="GO:0006869">
    <property type="term" value="P:lipid transport"/>
    <property type="evidence" value="ECO:0007669"/>
    <property type="project" value="InterPro"/>
</dbReference>
<keyword evidence="2" id="KW-0393">Immunoglobulin domain</keyword>
<keyword evidence="2" id="KW-1133">Transmembrane helix</keyword>
<comment type="function">
    <text evidence="2">Receptor for netrin required for axon guidance. Mediates axon repulsion of neuronal growth cones in the developing nervous system upon ligand binding.</text>
</comment>
<comment type="caution">
    <text evidence="2">Lacks conserved residue(s) required for the propagation of feature annotation.</text>
</comment>
<dbReference type="GO" id="GO:0042157">
    <property type="term" value="P:lipoprotein metabolic process"/>
    <property type="evidence" value="ECO:0007669"/>
    <property type="project" value="InterPro"/>
</dbReference>
<dbReference type="PANTHER" id="PTHR12582:SF41">
    <property type="entry name" value="UNC5C-LIKE PROTEIN"/>
    <property type="match status" value="1"/>
</dbReference>
<dbReference type="Pfam" id="PF00791">
    <property type="entry name" value="ZU5"/>
    <property type="match status" value="1"/>
</dbReference>
<dbReference type="Gene3D" id="2.60.220.30">
    <property type="match status" value="1"/>
</dbReference>
<dbReference type="InterPro" id="IPR037936">
    <property type="entry name" value="UNC5A-D"/>
</dbReference>
<keyword evidence="2" id="KW-0812">Transmembrane</keyword>
<comment type="similarity">
    <text evidence="1">Belongs to the apolipoprotein L family.</text>
</comment>
<dbReference type="InterPro" id="IPR000906">
    <property type="entry name" value="ZU5_dom"/>
</dbReference>
<feature type="transmembrane region" description="Helical" evidence="2">
    <location>
        <begin position="381"/>
        <end position="404"/>
    </location>
</feature>
<keyword evidence="2" id="KW-0217">Developmental protein</keyword>
<evidence type="ECO:0000256" key="3">
    <source>
        <dbReference type="SAM" id="MobiDB-lite"/>
    </source>
</evidence>
<dbReference type="InterPro" id="IPR008405">
    <property type="entry name" value="ApoL"/>
</dbReference>
<proteinExistence type="inferred from homology"/>
<reference evidence="5" key="1">
    <citation type="submission" date="2021-10" db="EMBL/GenBank/DDBJ databases">
        <title>Tropical sea cucumber genome reveals ecological adaptation and Cuvierian tubules defense mechanism.</title>
        <authorList>
            <person name="Chen T."/>
        </authorList>
    </citation>
    <scope>NUCLEOTIDE SEQUENCE</scope>
    <source>
        <strain evidence="5">Nanhai2018</strain>
        <tissue evidence="5">Muscle</tissue>
    </source>
</reference>
<dbReference type="Pfam" id="PF05461">
    <property type="entry name" value="ApoL"/>
    <property type="match status" value="1"/>
</dbReference>
<feature type="domain" description="ZU5" evidence="4">
    <location>
        <begin position="44"/>
        <end position="178"/>
    </location>
</feature>
<protein>
    <recommendedName>
        <fullName evidence="2">Netrin receptor UNC5</fullName>
    </recommendedName>
</protein>
<evidence type="ECO:0000313" key="6">
    <source>
        <dbReference type="Proteomes" id="UP001152320"/>
    </source>
</evidence>
<dbReference type="GO" id="GO:0005576">
    <property type="term" value="C:extracellular region"/>
    <property type="evidence" value="ECO:0007669"/>
    <property type="project" value="InterPro"/>
</dbReference>
<dbReference type="GO" id="GO:0008289">
    <property type="term" value="F:lipid binding"/>
    <property type="evidence" value="ECO:0007669"/>
    <property type="project" value="InterPro"/>
</dbReference>
<dbReference type="PROSITE" id="PS51145">
    <property type="entry name" value="ZU5"/>
    <property type="match status" value="1"/>
</dbReference>
<evidence type="ECO:0000313" key="5">
    <source>
        <dbReference type="EMBL" id="KAJ8050410.1"/>
    </source>
</evidence>
<feature type="transmembrane region" description="Helical" evidence="2">
    <location>
        <begin position="410"/>
        <end position="432"/>
    </location>
</feature>
<feature type="compositionally biased region" description="Acidic residues" evidence="3">
    <location>
        <begin position="1"/>
        <end position="11"/>
    </location>
</feature>
<comment type="similarity">
    <text evidence="2">Belongs to the unc-5 family.</text>
</comment>
<dbReference type="AlphaFoldDB" id="A0A9Q1CSS2"/>
<feature type="transmembrane region" description="Helical" evidence="2">
    <location>
        <begin position="649"/>
        <end position="673"/>
    </location>
</feature>
<dbReference type="GO" id="GO:0005042">
    <property type="term" value="F:netrin receptor activity"/>
    <property type="evidence" value="ECO:0007669"/>
    <property type="project" value="UniProtKB-UniRule"/>
</dbReference>
<evidence type="ECO:0000259" key="4">
    <source>
        <dbReference type="PROSITE" id="PS51145"/>
    </source>
</evidence>
<feature type="compositionally biased region" description="Basic and acidic residues" evidence="3">
    <location>
        <begin position="12"/>
        <end position="40"/>
    </location>
</feature>
<evidence type="ECO:0000256" key="2">
    <source>
        <dbReference type="RuleBase" id="RU367033"/>
    </source>
</evidence>
<comment type="caution">
    <text evidence="5">The sequence shown here is derived from an EMBL/GenBank/DDBJ whole genome shotgun (WGS) entry which is preliminary data.</text>
</comment>